<dbReference type="SUPFAM" id="SSF56300">
    <property type="entry name" value="Metallo-dependent phosphatases"/>
    <property type="match status" value="1"/>
</dbReference>
<comment type="similarity">
    <text evidence="1">Belongs to the CapA family.</text>
</comment>
<dbReference type="AlphaFoldDB" id="A0A3N6QK74"/>
<evidence type="ECO:0000313" key="3">
    <source>
        <dbReference type="EMBL" id="RQH43258.1"/>
    </source>
</evidence>
<dbReference type="Pfam" id="PF09587">
    <property type="entry name" value="PGA_cap"/>
    <property type="match status" value="1"/>
</dbReference>
<dbReference type="EMBL" id="RCBY01000064">
    <property type="protein sequence ID" value="RQH43258.1"/>
    <property type="molecule type" value="Genomic_DNA"/>
</dbReference>
<evidence type="ECO:0000259" key="2">
    <source>
        <dbReference type="SMART" id="SM00854"/>
    </source>
</evidence>
<dbReference type="SMART" id="SM00854">
    <property type="entry name" value="PGA_cap"/>
    <property type="match status" value="1"/>
</dbReference>
<evidence type="ECO:0000256" key="1">
    <source>
        <dbReference type="ARBA" id="ARBA00005662"/>
    </source>
</evidence>
<dbReference type="PANTHER" id="PTHR33393:SF12">
    <property type="entry name" value="CAPSULE BIOSYNTHESIS PROTEIN CAPA"/>
    <property type="match status" value="1"/>
</dbReference>
<dbReference type="InterPro" id="IPR029052">
    <property type="entry name" value="Metallo-depent_PP-like"/>
</dbReference>
<protein>
    <submittedName>
        <fullName evidence="3">CapA family protein</fullName>
    </submittedName>
</protein>
<dbReference type="Gene3D" id="3.60.21.10">
    <property type="match status" value="1"/>
</dbReference>
<gene>
    <name evidence="3" type="ORF">D5R40_13265</name>
</gene>
<comment type="caution">
    <text evidence="3">The sequence shown here is derived from an EMBL/GenBank/DDBJ whole genome shotgun (WGS) entry which is preliminary data.</text>
</comment>
<dbReference type="InterPro" id="IPR019079">
    <property type="entry name" value="Capsule_synth_CapA"/>
</dbReference>
<keyword evidence="4" id="KW-1185">Reference proteome</keyword>
<proteinExistence type="inferred from homology"/>
<name>A0A3N6QK74_9CYAN</name>
<accession>A0A3N6QK74</accession>
<dbReference type="OrthoDB" id="9810906at2"/>
<reference evidence="3 4" key="1">
    <citation type="journal article" date="2018" name="ACS Chem. Biol.">
        <title>Ketoreductase domain dysfunction expands chemodiversity: malyngamide biosynthesis in the cyanobacterium Okeania hirsuta.</title>
        <authorList>
            <person name="Moss N.A."/>
            <person name="Leao T."/>
            <person name="Rankin M."/>
            <person name="McCullough T.M."/>
            <person name="Qu P."/>
            <person name="Korobeynikov A."/>
            <person name="Smith J.L."/>
            <person name="Gerwick L."/>
            <person name="Gerwick W.H."/>
        </authorList>
    </citation>
    <scope>NUCLEOTIDE SEQUENCE [LARGE SCALE GENOMIC DNA]</scope>
    <source>
        <strain evidence="3 4">PAB10Feb10-1</strain>
    </source>
</reference>
<dbReference type="InterPro" id="IPR052169">
    <property type="entry name" value="CW_Biosynth-Accessory"/>
</dbReference>
<dbReference type="Proteomes" id="UP000269154">
    <property type="component" value="Unassembled WGS sequence"/>
</dbReference>
<dbReference type="CDD" id="cd07381">
    <property type="entry name" value="MPP_CapA"/>
    <property type="match status" value="1"/>
</dbReference>
<dbReference type="RefSeq" id="WP_124145345.1">
    <property type="nucleotide sequence ID" value="NZ_CAWOKI010000080.1"/>
</dbReference>
<evidence type="ECO:0000313" key="4">
    <source>
        <dbReference type="Proteomes" id="UP000269154"/>
    </source>
</evidence>
<sequence length="413" mass="46699">MIIWIDKFRNFEHKKLIRFIFLSGILFISSCNISLESKTEKLPETLPVESPRSPEPTPYITEAKLMAVGDIMMHGMQIKSGYNSQTKTYSYQAFFTEVKDILSAGDWVIGNLETTLAGPESGYTGYPLFNAPATLADAIKWAGFNILTTANNHSLDRREKGLLKTLENLRDRDLYPVGTAASLAESQQILIVEKNEILMAFLAYTYGTNGIPIPKGKDYLVNLIDEQKIIQDITRAREKGADIVTVSLHFGAEYQRLPNTKQKQLVESLVNGGADIILGSHPHVVQPYKTFKITEKNGETRQAVAIYSMGNFISNQTRKYTDLGVIFQVNIQKSFPEETIEISDVEALPTWVHRYRKNGKLNFRVLPLEEVVTNKNDPLLKSRDYLLLEKYLTQMNSHINSLNIVEAEKVSKE</sequence>
<dbReference type="PANTHER" id="PTHR33393">
    <property type="entry name" value="POLYGLUTAMINE SYNTHESIS ACCESSORY PROTEIN RV0574C-RELATED"/>
    <property type="match status" value="1"/>
</dbReference>
<feature type="domain" description="Capsule synthesis protein CapA" evidence="2">
    <location>
        <begin position="64"/>
        <end position="316"/>
    </location>
</feature>
<dbReference type="PROSITE" id="PS51257">
    <property type="entry name" value="PROKAR_LIPOPROTEIN"/>
    <property type="match status" value="1"/>
</dbReference>
<organism evidence="3 4">
    <name type="scientific">Okeania hirsuta</name>
    <dbReference type="NCBI Taxonomy" id="1458930"/>
    <lineage>
        <taxon>Bacteria</taxon>
        <taxon>Bacillati</taxon>
        <taxon>Cyanobacteriota</taxon>
        <taxon>Cyanophyceae</taxon>
        <taxon>Oscillatoriophycideae</taxon>
        <taxon>Oscillatoriales</taxon>
        <taxon>Microcoleaceae</taxon>
        <taxon>Okeania</taxon>
    </lineage>
</organism>